<dbReference type="Pfam" id="PF02518">
    <property type="entry name" value="HATPase_c"/>
    <property type="match status" value="1"/>
</dbReference>
<keyword evidence="7" id="KW-0067">ATP-binding</keyword>
<feature type="transmembrane region" description="Helical" evidence="9">
    <location>
        <begin position="28"/>
        <end position="49"/>
    </location>
</feature>
<accession>A0ABV6RA52</accession>
<keyword evidence="5" id="KW-0547">Nucleotide-binding</keyword>
<dbReference type="GO" id="GO:0016301">
    <property type="term" value="F:kinase activity"/>
    <property type="evidence" value="ECO:0007669"/>
    <property type="project" value="UniProtKB-KW"/>
</dbReference>
<dbReference type="Gene3D" id="3.30.565.10">
    <property type="entry name" value="Histidine kinase-like ATPase, C-terminal domain"/>
    <property type="match status" value="1"/>
</dbReference>
<dbReference type="Pfam" id="PF07730">
    <property type="entry name" value="HisKA_3"/>
    <property type="match status" value="1"/>
</dbReference>
<evidence type="ECO:0000256" key="1">
    <source>
        <dbReference type="ARBA" id="ARBA00000085"/>
    </source>
</evidence>
<dbReference type="InterPro" id="IPR055558">
    <property type="entry name" value="DUF7134"/>
</dbReference>
<gene>
    <name evidence="11" type="ORF">ACFFF6_07760</name>
</gene>
<name>A0ABV6RA52_9MICO</name>
<dbReference type="InterPro" id="IPR050482">
    <property type="entry name" value="Sensor_HK_TwoCompSys"/>
</dbReference>
<sequence>MRQSAPASSGAPVPAAPGPGSWFRERTWLVDLLVTMAVFLYNLPIFPLYARDPLHAVALLLVSAVICGSYLLRRRFPVGVLALMIATTSVQLLLGAPILAADAMLLLAVYNLAVRRTAPVSVLGALAAVAWLLIAVVPRLGEEFIDIGQLGVLIVLTAWVWTWGTLVRIRRQHVSGLQERAEQAERERETRARIAVAEERARIAREIHDIVSHSLSVVVLMSDGAAATVGSEPERARSAMLHVRDTGRSALAEMRRMLGVLREDEPGSDAPQPGMAQLAVLVEQSRAAGLPVALTVDGSPGGMSEGLGLTVFRIVQEALTNVRRHAGPGLRRVDVRIDCRPREVVLRVTDDGQGPGAGDAGSGGHGLLGMRERAAAHGGTLHVGAAEDGGFEVVAALPREAREEGAG</sequence>
<dbReference type="Proteomes" id="UP001589793">
    <property type="component" value="Unassembled WGS sequence"/>
</dbReference>
<dbReference type="CDD" id="cd16917">
    <property type="entry name" value="HATPase_UhpB-NarQ-NarX-like"/>
    <property type="match status" value="1"/>
</dbReference>
<keyword evidence="8" id="KW-0902">Two-component regulatory system</keyword>
<evidence type="ECO:0000313" key="12">
    <source>
        <dbReference type="Proteomes" id="UP001589793"/>
    </source>
</evidence>
<feature type="transmembrane region" description="Helical" evidence="9">
    <location>
        <begin position="147"/>
        <end position="167"/>
    </location>
</feature>
<feature type="transmembrane region" description="Helical" evidence="9">
    <location>
        <begin position="56"/>
        <end position="72"/>
    </location>
</feature>
<evidence type="ECO:0000256" key="4">
    <source>
        <dbReference type="ARBA" id="ARBA00022679"/>
    </source>
</evidence>
<dbReference type="InterPro" id="IPR011712">
    <property type="entry name" value="Sig_transdc_His_kin_sub3_dim/P"/>
</dbReference>
<protein>
    <recommendedName>
        <fullName evidence="2">histidine kinase</fullName>
        <ecNumber evidence="2">2.7.13.3</ecNumber>
    </recommendedName>
</protein>
<keyword evidence="9" id="KW-1133">Transmembrane helix</keyword>
<keyword evidence="4" id="KW-0808">Transferase</keyword>
<proteinExistence type="predicted"/>
<keyword evidence="9" id="KW-0812">Transmembrane</keyword>
<dbReference type="EMBL" id="JBHLSV010000007">
    <property type="protein sequence ID" value="MFC0673848.1"/>
    <property type="molecule type" value="Genomic_DNA"/>
</dbReference>
<keyword evidence="6 11" id="KW-0418">Kinase</keyword>
<dbReference type="InterPro" id="IPR036890">
    <property type="entry name" value="HATPase_C_sf"/>
</dbReference>
<comment type="caution">
    <text evidence="11">The sequence shown here is derived from an EMBL/GenBank/DDBJ whole genome shotgun (WGS) entry which is preliminary data.</text>
</comment>
<evidence type="ECO:0000256" key="8">
    <source>
        <dbReference type="ARBA" id="ARBA00023012"/>
    </source>
</evidence>
<evidence type="ECO:0000256" key="5">
    <source>
        <dbReference type="ARBA" id="ARBA00022741"/>
    </source>
</evidence>
<dbReference type="PANTHER" id="PTHR24421">
    <property type="entry name" value="NITRATE/NITRITE SENSOR PROTEIN NARX-RELATED"/>
    <property type="match status" value="1"/>
</dbReference>
<dbReference type="RefSeq" id="WP_376979744.1">
    <property type="nucleotide sequence ID" value="NZ_JBHLSV010000007.1"/>
</dbReference>
<evidence type="ECO:0000313" key="11">
    <source>
        <dbReference type="EMBL" id="MFC0673848.1"/>
    </source>
</evidence>
<keyword evidence="12" id="KW-1185">Reference proteome</keyword>
<feature type="domain" description="Histidine kinase/HSP90-like ATPase" evidence="10">
    <location>
        <begin position="306"/>
        <end position="401"/>
    </location>
</feature>
<reference evidence="11 12" key="1">
    <citation type="submission" date="2024-09" db="EMBL/GenBank/DDBJ databases">
        <authorList>
            <person name="Sun Q."/>
            <person name="Mori K."/>
        </authorList>
    </citation>
    <scope>NUCLEOTIDE SEQUENCE [LARGE SCALE GENOMIC DNA]</scope>
    <source>
        <strain evidence="11 12">CICC 10874</strain>
    </source>
</reference>
<dbReference type="InterPro" id="IPR003594">
    <property type="entry name" value="HATPase_dom"/>
</dbReference>
<feature type="transmembrane region" description="Helical" evidence="9">
    <location>
        <begin position="120"/>
        <end position="141"/>
    </location>
</feature>
<dbReference type="Gene3D" id="1.20.5.1930">
    <property type="match status" value="1"/>
</dbReference>
<evidence type="ECO:0000259" key="10">
    <source>
        <dbReference type="SMART" id="SM00387"/>
    </source>
</evidence>
<dbReference type="EC" id="2.7.13.3" evidence="2"/>
<keyword evidence="9" id="KW-0472">Membrane</keyword>
<comment type="catalytic activity">
    <reaction evidence="1">
        <text>ATP + protein L-histidine = ADP + protein N-phospho-L-histidine.</text>
        <dbReference type="EC" id="2.7.13.3"/>
    </reaction>
</comment>
<dbReference type="SUPFAM" id="SSF55874">
    <property type="entry name" value="ATPase domain of HSP90 chaperone/DNA topoisomerase II/histidine kinase"/>
    <property type="match status" value="1"/>
</dbReference>
<dbReference type="Pfam" id="PF23539">
    <property type="entry name" value="DUF7134"/>
    <property type="match status" value="1"/>
</dbReference>
<dbReference type="PANTHER" id="PTHR24421:SF10">
    <property type="entry name" value="NITRATE_NITRITE SENSOR PROTEIN NARQ"/>
    <property type="match status" value="1"/>
</dbReference>
<keyword evidence="3" id="KW-0597">Phosphoprotein</keyword>
<dbReference type="SMART" id="SM00387">
    <property type="entry name" value="HATPase_c"/>
    <property type="match status" value="1"/>
</dbReference>
<evidence type="ECO:0000256" key="6">
    <source>
        <dbReference type="ARBA" id="ARBA00022777"/>
    </source>
</evidence>
<evidence type="ECO:0000256" key="2">
    <source>
        <dbReference type="ARBA" id="ARBA00012438"/>
    </source>
</evidence>
<organism evidence="11 12">
    <name type="scientific">Brachybacterium hainanense</name>
    <dbReference type="NCBI Taxonomy" id="1541174"/>
    <lineage>
        <taxon>Bacteria</taxon>
        <taxon>Bacillati</taxon>
        <taxon>Actinomycetota</taxon>
        <taxon>Actinomycetes</taxon>
        <taxon>Micrococcales</taxon>
        <taxon>Dermabacteraceae</taxon>
        <taxon>Brachybacterium</taxon>
    </lineage>
</organism>
<evidence type="ECO:0000256" key="3">
    <source>
        <dbReference type="ARBA" id="ARBA00022553"/>
    </source>
</evidence>
<evidence type="ECO:0000256" key="7">
    <source>
        <dbReference type="ARBA" id="ARBA00022840"/>
    </source>
</evidence>
<evidence type="ECO:0000256" key="9">
    <source>
        <dbReference type="SAM" id="Phobius"/>
    </source>
</evidence>